<keyword evidence="1" id="KW-0472">Membrane</keyword>
<feature type="transmembrane region" description="Helical" evidence="1">
    <location>
        <begin position="64"/>
        <end position="84"/>
    </location>
</feature>
<dbReference type="RefSeq" id="WP_258796900.1">
    <property type="nucleotide sequence ID" value="NZ_JANTHX010000002.1"/>
</dbReference>
<sequence length="165" mass="17831">MSADDDVAPGDGRDETEAERLDRNWNEILQETRVVQTGTQILTGFLLAIAFQARFAELDGFQEAVYLVLVCIAVVATLLALTPVSMHRALFRRRAKKRLVATGNVLLVLTLLAVLLTLSGTALLVFDIVAGRAAGFTAGTVALVLGLLAWFLAPGIARIRMRRVG</sequence>
<evidence type="ECO:0000313" key="2">
    <source>
        <dbReference type="EMBL" id="MCS0498023.1"/>
    </source>
</evidence>
<dbReference type="InterPro" id="IPR046291">
    <property type="entry name" value="DUF6328"/>
</dbReference>
<accession>A0ABT1ZBD5</accession>
<keyword evidence="3" id="KW-1185">Reference proteome</keyword>
<proteinExistence type="predicted"/>
<protein>
    <submittedName>
        <fullName evidence="2">DUF6328 family protein</fullName>
    </submittedName>
</protein>
<comment type="caution">
    <text evidence="2">The sequence shown here is derived from an EMBL/GenBank/DDBJ whole genome shotgun (WGS) entry which is preliminary data.</text>
</comment>
<dbReference type="Proteomes" id="UP001205337">
    <property type="component" value="Unassembled WGS sequence"/>
</dbReference>
<dbReference type="Pfam" id="PF19853">
    <property type="entry name" value="DUF6328"/>
    <property type="match status" value="1"/>
</dbReference>
<keyword evidence="1" id="KW-1133">Transmembrane helix</keyword>
<reference evidence="2 3" key="1">
    <citation type="submission" date="2022-08" db="EMBL/GenBank/DDBJ databases">
        <authorList>
            <person name="Li F."/>
        </authorList>
    </citation>
    <scope>NUCLEOTIDE SEQUENCE [LARGE SCALE GENOMIC DNA]</scope>
    <source>
        <strain evidence="2 3">10F1B-8-1</strain>
    </source>
</reference>
<name>A0ABT1ZBD5_9MICO</name>
<gene>
    <name evidence="2" type="ORF">NUH29_00465</name>
</gene>
<keyword evidence="1" id="KW-0812">Transmembrane</keyword>
<evidence type="ECO:0000313" key="3">
    <source>
        <dbReference type="Proteomes" id="UP001205337"/>
    </source>
</evidence>
<evidence type="ECO:0000256" key="1">
    <source>
        <dbReference type="SAM" id="Phobius"/>
    </source>
</evidence>
<organism evidence="2 3">
    <name type="scientific">Protaetiibacter mangrovi</name>
    <dbReference type="NCBI Taxonomy" id="2970926"/>
    <lineage>
        <taxon>Bacteria</taxon>
        <taxon>Bacillati</taxon>
        <taxon>Actinomycetota</taxon>
        <taxon>Actinomycetes</taxon>
        <taxon>Micrococcales</taxon>
        <taxon>Microbacteriaceae</taxon>
        <taxon>Protaetiibacter</taxon>
    </lineage>
</organism>
<feature type="transmembrane region" description="Helical" evidence="1">
    <location>
        <begin position="132"/>
        <end position="153"/>
    </location>
</feature>
<dbReference type="EMBL" id="JANTHX010000002">
    <property type="protein sequence ID" value="MCS0498023.1"/>
    <property type="molecule type" value="Genomic_DNA"/>
</dbReference>
<feature type="transmembrane region" description="Helical" evidence="1">
    <location>
        <begin position="105"/>
        <end position="126"/>
    </location>
</feature>